<dbReference type="EMBL" id="CADCTG010000172">
    <property type="protein sequence ID" value="CAA9251616.1"/>
    <property type="molecule type" value="Genomic_DNA"/>
</dbReference>
<protein>
    <submittedName>
        <fullName evidence="1">Uncharacterized protein</fullName>
    </submittedName>
</protein>
<evidence type="ECO:0000313" key="1">
    <source>
        <dbReference type="EMBL" id="CAA9251616.1"/>
    </source>
</evidence>
<gene>
    <name evidence="1" type="ORF">AVDCRST_MAG08-2120</name>
</gene>
<reference evidence="1" key="1">
    <citation type="submission" date="2020-02" db="EMBL/GenBank/DDBJ databases">
        <authorList>
            <person name="Meier V. D."/>
        </authorList>
    </citation>
    <scope>NUCLEOTIDE SEQUENCE</scope>
    <source>
        <strain evidence="1">AVDCRST_MAG08</strain>
    </source>
</reference>
<accession>A0A6J4IIS6</accession>
<name>A0A6J4IIS6_9PROT</name>
<proteinExistence type="predicted"/>
<sequence length="56" mass="5894">MTSRIVAATWLSVSRRGDEDAAFSTVGGTSRRRAASCAADACAARVPRQNVGTPQR</sequence>
<organism evidence="1">
    <name type="scientific">uncultured Acetobacteraceae bacterium</name>
    <dbReference type="NCBI Taxonomy" id="169975"/>
    <lineage>
        <taxon>Bacteria</taxon>
        <taxon>Pseudomonadati</taxon>
        <taxon>Pseudomonadota</taxon>
        <taxon>Alphaproteobacteria</taxon>
        <taxon>Acetobacterales</taxon>
        <taxon>Acetobacteraceae</taxon>
        <taxon>environmental samples</taxon>
    </lineage>
</organism>
<dbReference type="AlphaFoldDB" id="A0A6J4IIS6"/>